<dbReference type="Proteomes" id="UP001159427">
    <property type="component" value="Unassembled WGS sequence"/>
</dbReference>
<feature type="compositionally biased region" description="Polar residues" evidence="1">
    <location>
        <begin position="262"/>
        <end position="277"/>
    </location>
</feature>
<keyword evidence="3" id="KW-1185">Reference proteome</keyword>
<organism evidence="2 3">
    <name type="scientific">Porites evermanni</name>
    <dbReference type="NCBI Taxonomy" id="104178"/>
    <lineage>
        <taxon>Eukaryota</taxon>
        <taxon>Metazoa</taxon>
        <taxon>Cnidaria</taxon>
        <taxon>Anthozoa</taxon>
        <taxon>Hexacorallia</taxon>
        <taxon>Scleractinia</taxon>
        <taxon>Fungiina</taxon>
        <taxon>Poritidae</taxon>
        <taxon>Porites</taxon>
    </lineage>
</organism>
<evidence type="ECO:0000313" key="3">
    <source>
        <dbReference type="Proteomes" id="UP001159427"/>
    </source>
</evidence>
<dbReference type="EMBL" id="CALNXI010000606">
    <property type="protein sequence ID" value="CAH3030013.1"/>
    <property type="molecule type" value="Genomic_DNA"/>
</dbReference>
<name>A0ABN8MR71_9CNID</name>
<reference evidence="2 3" key="1">
    <citation type="submission" date="2022-05" db="EMBL/GenBank/DDBJ databases">
        <authorList>
            <consortium name="Genoscope - CEA"/>
            <person name="William W."/>
        </authorList>
    </citation>
    <scope>NUCLEOTIDE SEQUENCE [LARGE SCALE GENOMIC DNA]</scope>
</reference>
<protein>
    <submittedName>
        <fullName evidence="2">Uncharacterized protein</fullName>
    </submittedName>
</protein>
<feature type="region of interest" description="Disordered" evidence="1">
    <location>
        <begin position="80"/>
        <end position="99"/>
    </location>
</feature>
<proteinExistence type="predicted"/>
<evidence type="ECO:0000256" key="1">
    <source>
        <dbReference type="SAM" id="MobiDB-lite"/>
    </source>
</evidence>
<feature type="region of interest" description="Disordered" evidence="1">
    <location>
        <begin position="259"/>
        <end position="284"/>
    </location>
</feature>
<sequence>MTTTVSTLLSPHGPCPNLVNTDALLVAYRNIVKEINITSKKTNIIAQGFQTAFDISSAANKKTDITDVSSHRVPMLQWNDDPNEWVTTKDTGSGTAGPRDGKAYTVDLHEPKGVTFDFNSATICYTGGRNHGCIKLYSGLAFATEFMAAIRNIYDATRFLPQKEKTRAEKHPTFSSPFIPGTHKLINSLSFLQRIMARRKAYLHKNGLDGTDGSIYSKTKGLAQMVASLKGYLRTMDDLEMGTSVKLYTIVNESRKEHSFAKHQQSGQSCHPTMQKYSKTKSGDKEVIKKLRGVLSHTTLTNSRHSRQDTSLICHPSP</sequence>
<gene>
    <name evidence="2" type="ORF">PEVE_00037230</name>
</gene>
<evidence type="ECO:0000313" key="2">
    <source>
        <dbReference type="EMBL" id="CAH3030013.1"/>
    </source>
</evidence>
<comment type="caution">
    <text evidence="2">The sequence shown here is derived from an EMBL/GenBank/DDBJ whole genome shotgun (WGS) entry which is preliminary data.</text>
</comment>
<accession>A0ABN8MR71</accession>